<proteinExistence type="predicted"/>
<dbReference type="Proteomes" id="UP001157502">
    <property type="component" value="Chromosome 28"/>
</dbReference>
<evidence type="ECO:0000313" key="1">
    <source>
        <dbReference type="EMBL" id="KAJ7990353.1"/>
    </source>
</evidence>
<reference evidence="1" key="1">
    <citation type="submission" date="2021-05" db="EMBL/GenBank/DDBJ databases">
        <authorList>
            <person name="Pan Q."/>
            <person name="Jouanno E."/>
            <person name="Zahm M."/>
            <person name="Klopp C."/>
            <person name="Cabau C."/>
            <person name="Louis A."/>
            <person name="Berthelot C."/>
            <person name="Parey E."/>
            <person name="Roest Crollius H."/>
            <person name="Montfort J."/>
            <person name="Robinson-Rechavi M."/>
            <person name="Bouchez O."/>
            <person name="Lampietro C."/>
            <person name="Lopez Roques C."/>
            <person name="Donnadieu C."/>
            <person name="Postlethwait J."/>
            <person name="Bobe J."/>
            <person name="Dillon D."/>
            <person name="Chandos A."/>
            <person name="von Hippel F."/>
            <person name="Guiguen Y."/>
        </authorList>
    </citation>
    <scope>NUCLEOTIDE SEQUENCE</scope>
    <source>
        <strain evidence="1">YG-Jan2019</strain>
    </source>
</reference>
<evidence type="ECO:0000313" key="2">
    <source>
        <dbReference type="Proteomes" id="UP001157502"/>
    </source>
</evidence>
<accession>A0ACC2FG05</accession>
<comment type="caution">
    <text evidence="1">The sequence shown here is derived from an EMBL/GenBank/DDBJ whole genome shotgun (WGS) entry which is preliminary data.</text>
</comment>
<organism evidence="1 2">
    <name type="scientific">Dallia pectoralis</name>
    <name type="common">Alaska blackfish</name>
    <dbReference type="NCBI Taxonomy" id="75939"/>
    <lineage>
        <taxon>Eukaryota</taxon>
        <taxon>Metazoa</taxon>
        <taxon>Chordata</taxon>
        <taxon>Craniata</taxon>
        <taxon>Vertebrata</taxon>
        <taxon>Euteleostomi</taxon>
        <taxon>Actinopterygii</taxon>
        <taxon>Neopterygii</taxon>
        <taxon>Teleostei</taxon>
        <taxon>Protacanthopterygii</taxon>
        <taxon>Esociformes</taxon>
        <taxon>Umbridae</taxon>
        <taxon>Dallia</taxon>
    </lineage>
</organism>
<name>A0ACC2FG05_DALPE</name>
<sequence>MKCTGQSLTAAVLKTDGHAPCASPVRRSALLAPTNAVERIITPRVLSPGTSDPVIASARTVQVNQSVAIRWGRIAAYLALPRPTQVEVE</sequence>
<gene>
    <name evidence="1" type="ORF">DPEC_G00299420</name>
</gene>
<dbReference type="EMBL" id="CM055755">
    <property type="protein sequence ID" value="KAJ7990353.1"/>
    <property type="molecule type" value="Genomic_DNA"/>
</dbReference>
<protein>
    <submittedName>
        <fullName evidence="1">Uncharacterized protein</fullName>
    </submittedName>
</protein>
<keyword evidence="2" id="KW-1185">Reference proteome</keyword>